<evidence type="ECO:0000313" key="1">
    <source>
        <dbReference type="EMBL" id="GEU44145.1"/>
    </source>
</evidence>
<organism evidence="1">
    <name type="scientific">Tanacetum cinerariifolium</name>
    <name type="common">Dalmatian daisy</name>
    <name type="synonym">Chrysanthemum cinerariifolium</name>
    <dbReference type="NCBI Taxonomy" id="118510"/>
    <lineage>
        <taxon>Eukaryota</taxon>
        <taxon>Viridiplantae</taxon>
        <taxon>Streptophyta</taxon>
        <taxon>Embryophyta</taxon>
        <taxon>Tracheophyta</taxon>
        <taxon>Spermatophyta</taxon>
        <taxon>Magnoliopsida</taxon>
        <taxon>eudicotyledons</taxon>
        <taxon>Gunneridae</taxon>
        <taxon>Pentapetalae</taxon>
        <taxon>asterids</taxon>
        <taxon>campanulids</taxon>
        <taxon>Asterales</taxon>
        <taxon>Asteraceae</taxon>
        <taxon>Asteroideae</taxon>
        <taxon>Anthemideae</taxon>
        <taxon>Anthemidinae</taxon>
        <taxon>Tanacetum</taxon>
    </lineage>
</organism>
<accession>A0A6L2K7X1</accession>
<protein>
    <submittedName>
        <fullName evidence="1">Uncharacterized protein</fullName>
    </submittedName>
</protein>
<dbReference type="EMBL" id="BKCJ010001804">
    <property type="protein sequence ID" value="GEU44145.1"/>
    <property type="molecule type" value="Genomic_DNA"/>
</dbReference>
<sequence length="159" mass="18925">MTRSSIKELFTPYKELELVLHSTRKIEINGAIIKVEWDPTNIEFEIWKMGIATLETYLDSFEKAIQFTMKTMNGKHGWFDEHELMGDDDDDISDLEDYLILKNPPYYVNEEEEKFKERRCKLLGIPYVKPPACKSKKFETCRYDVFVKRKQRIRPLTCT</sequence>
<dbReference type="AlphaFoldDB" id="A0A6L2K7X1"/>
<proteinExistence type="predicted"/>
<reference evidence="1" key="1">
    <citation type="journal article" date="2019" name="Sci. Rep.">
        <title>Draft genome of Tanacetum cinerariifolium, the natural source of mosquito coil.</title>
        <authorList>
            <person name="Yamashiro T."/>
            <person name="Shiraishi A."/>
            <person name="Satake H."/>
            <person name="Nakayama K."/>
        </authorList>
    </citation>
    <scope>NUCLEOTIDE SEQUENCE</scope>
</reference>
<name>A0A6L2K7X1_TANCI</name>
<comment type="caution">
    <text evidence="1">The sequence shown here is derived from an EMBL/GenBank/DDBJ whole genome shotgun (WGS) entry which is preliminary data.</text>
</comment>
<gene>
    <name evidence="1" type="ORF">Tci_016123</name>
</gene>